<keyword evidence="3" id="KW-1185">Reference proteome</keyword>
<dbReference type="GO" id="GO:0003677">
    <property type="term" value="F:DNA binding"/>
    <property type="evidence" value="ECO:0007669"/>
    <property type="project" value="InterPro"/>
</dbReference>
<dbReference type="Pfam" id="PF01527">
    <property type="entry name" value="HTH_Tnp_1"/>
    <property type="match status" value="1"/>
</dbReference>
<sequence>MKQKFSVTQINSIVKKHLAGATIEQVCQEYQISVATLYRWKANYLDVSEKILTRLDKLEQENFILKQMYAEEKLSKRLEI</sequence>
<dbReference type="PANTHER" id="PTHR33609:SF1">
    <property type="entry name" value="TRANSPOSASE"/>
    <property type="match status" value="1"/>
</dbReference>
<accession>A0A0N9VSR3</accession>
<name>A0A0N9VSR3_9GAMM</name>
<evidence type="ECO:0000313" key="3">
    <source>
        <dbReference type="Proteomes" id="UP000064939"/>
    </source>
</evidence>
<dbReference type="GO" id="GO:0004803">
    <property type="term" value="F:transposase activity"/>
    <property type="evidence" value="ECO:0007669"/>
    <property type="project" value="InterPro"/>
</dbReference>
<organism evidence="2 3">
    <name type="scientific">Acinetobacter equi</name>
    <dbReference type="NCBI Taxonomy" id="1324350"/>
    <lineage>
        <taxon>Bacteria</taxon>
        <taxon>Pseudomonadati</taxon>
        <taxon>Pseudomonadota</taxon>
        <taxon>Gammaproteobacteria</taxon>
        <taxon>Moraxellales</taxon>
        <taxon>Moraxellaceae</taxon>
        <taxon>Acinetobacter</taxon>
    </lineage>
</organism>
<gene>
    <name evidence="2" type="ORF">AOY20_01015</name>
</gene>
<comment type="similarity">
    <text evidence="1">Belongs to the transposase 8 family.</text>
</comment>
<dbReference type="OrthoDB" id="9774685at2"/>
<dbReference type="KEGG" id="aei:AOY20_01015"/>
<dbReference type="InterPro" id="IPR002514">
    <property type="entry name" value="Transposase_8"/>
</dbReference>
<dbReference type="SUPFAM" id="SSF46689">
    <property type="entry name" value="Homeodomain-like"/>
    <property type="match status" value="1"/>
</dbReference>
<reference evidence="2 3" key="1">
    <citation type="journal article" date="2015" name="Int. J. Syst. Evol. Microbiol.">
        <title>Acinetobacter equi sp. nov. isolated from horse faeces.</title>
        <authorList>
            <person name="Poppel M.T."/>
            <person name="Skiebe E."/>
            <person name="Laue M."/>
            <person name="Bergmann H."/>
            <person name="Ebersberger I."/>
            <person name="Garn T."/>
            <person name="Fruth A."/>
            <person name="Baumgardt S."/>
            <person name="Busse H.J."/>
            <person name="Wilharm G."/>
        </authorList>
    </citation>
    <scope>NUCLEOTIDE SEQUENCE [LARGE SCALE GENOMIC DNA]</scope>
    <source>
        <strain evidence="2 3">114</strain>
    </source>
</reference>
<dbReference type="PANTHER" id="PTHR33609">
    <property type="entry name" value="LOW CALCIUM RESPONSE LOCUS PROTEIN S"/>
    <property type="match status" value="1"/>
</dbReference>
<dbReference type="RefSeq" id="WP_054580150.1">
    <property type="nucleotide sequence ID" value="NZ_CP012808.1"/>
</dbReference>
<dbReference type="InterPro" id="IPR052546">
    <property type="entry name" value="Transposase_8_domain"/>
</dbReference>
<dbReference type="Gene3D" id="1.10.10.60">
    <property type="entry name" value="Homeodomain-like"/>
    <property type="match status" value="1"/>
</dbReference>
<dbReference type="AlphaFoldDB" id="A0A0N9VSR3"/>
<dbReference type="GO" id="GO:0006313">
    <property type="term" value="P:DNA transposition"/>
    <property type="evidence" value="ECO:0007669"/>
    <property type="project" value="InterPro"/>
</dbReference>
<dbReference type="Proteomes" id="UP000064939">
    <property type="component" value="Chromosome"/>
</dbReference>
<protein>
    <submittedName>
        <fullName evidence="2">Transposase</fullName>
    </submittedName>
</protein>
<dbReference type="InterPro" id="IPR009057">
    <property type="entry name" value="Homeodomain-like_sf"/>
</dbReference>
<evidence type="ECO:0000256" key="1">
    <source>
        <dbReference type="ARBA" id="ARBA00009964"/>
    </source>
</evidence>
<evidence type="ECO:0000313" key="2">
    <source>
        <dbReference type="EMBL" id="ALH94234.1"/>
    </source>
</evidence>
<dbReference type="EMBL" id="CP012808">
    <property type="protein sequence ID" value="ALH94234.1"/>
    <property type="molecule type" value="Genomic_DNA"/>
</dbReference>
<proteinExistence type="inferred from homology"/>